<dbReference type="RefSeq" id="XP_011069634.1">
    <property type="nucleotide sequence ID" value="XM_011071332.1"/>
</dbReference>
<dbReference type="GeneID" id="105155457"/>
<dbReference type="InParanoid" id="A0A6I9SJC9"/>
<evidence type="ECO:0000259" key="1">
    <source>
        <dbReference type="PROSITE" id="PS50879"/>
    </source>
</evidence>
<dbReference type="PROSITE" id="PS50879">
    <property type="entry name" value="RNASE_H_1"/>
    <property type="match status" value="1"/>
</dbReference>
<dbReference type="Pfam" id="PF17921">
    <property type="entry name" value="Integrase_H2C2"/>
    <property type="match status" value="1"/>
</dbReference>
<reference evidence="4" key="1">
    <citation type="submission" date="2025-08" db="UniProtKB">
        <authorList>
            <consortium name="RefSeq"/>
        </authorList>
    </citation>
    <scope>IDENTIFICATION</scope>
</reference>
<dbReference type="Gene3D" id="1.10.340.70">
    <property type="match status" value="1"/>
</dbReference>
<organism evidence="3 4">
    <name type="scientific">Sesamum indicum</name>
    <name type="common">Oriental sesame</name>
    <name type="synonym">Sesamum orientale</name>
    <dbReference type="NCBI Taxonomy" id="4182"/>
    <lineage>
        <taxon>Eukaryota</taxon>
        <taxon>Viridiplantae</taxon>
        <taxon>Streptophyta</taxon>
        <taxon>Embryophyta</taxon>
        <taxon>Tracheophyta</taxon>
        <taxon>Spermatophyta</taxon>
        <taxon>Magnoliopsida</taxon>
        <taxon>eudicotyledons</taxon>
        <taxon>Gunneridae</taxon>
        <taxon>Pentapetalae</taxon>
        <taxon>asterids</taxon>
        <taxon>lamiids</taxon>
        <taxon>Lamiales</taxon>
        <taxon>Pedaliaceae</taxon>
        <taxon>Sesamum</taxon>
    </lineage>
</organism>
<dbReference type="OrthoDB" id="1734717at2759"/>
<evidence type="ECO:0000313" key="4">
    <source>
        <dbReference type="RefSeq" id="XP_011069634.1"/>
    </source>
</evidence>
<dbReference type="InterPro" id="IPR041588">
    <property type="entry name" value="Integrase_H2C2"/>
</dbReference>
<dbReference type="GO" id="GO:0015074">
    <property type="term" value="P:DNA integration"/>
    <property type="evidence" value="ECO:0007669"/>
    <property type="project" value="InterPro"/>
</dbReference>
<dbReference type="InterPro" id="IPR002156">
    <property type="entry name" value="RNaseH_domain"/>
</dbReference>
<evidence type="ECO:0000313" key="3">
    <source>
        <dbReference type="Proteomes" id="UP000504604"/>
    </source>
</evidence>
<accession>A0A6I9SJC9</accession>
<gene>
    <name evidence="4" type="primary">LOC105155457</name>
</gene>
<dbReference type="InterPro" id="IPR001584">
    <property type="entry name" value="Integrase_cat-core"/>
</dbReference>
<dbReference type="AlphaFoldDB" id="A0A6I9SJC9"/>
<name>A0A6I9SJC9_SESIN</name>
<dbReference type="CDD" id="cd09279">
    <property type="entry name" value="RNase_HI_like"/>
    <property type="match status" value="1"/>
</dbReference>
<keyword evidence="3" id="KW-1185">Reference proteome</keyword>
<dbReference type="Gene3D" id="3.30.420.10">
    <property type="entry name" value="Ribonuclease H-like superfamily/Ribonuclease H"/>
    <property type="match status" value="2"/>
</dbReference>
<sequence>MIKWAVELGEFNISYQSRTAKKAQILVDFMVETSSTSENLEMWMLHVDGSSIINNGGAGILIERPGGIEMEVAVRLSFLTINNKAKYEALILGLELALEAGAQILEVFTDSQLVAMQIEGTYETREKSMGAYLKKTKDLMQKFARCSVRQIPREENGRTDALSKFGASLTGIKDRKVTVMIREHAAISNISETNTVSRKCQWIDEIATYLTEGTLPTDATCARRIKFKAPRFALIGSQLYKRTVEGPLLKCLNDSQAEYVLREIHEGSCRNHSGARSLAQKVTRQGYFWPTLRKDTKEFVQRCEKCQRYASQTHIPAVPMTSISITCPFDQWGIDVLGPFPLARAQKKFVIVAVEYFSKWVEAEAVSKISEREVINFIWKNIVCRFGIPRILISDNGTQFQDRQITSWLQELKVQQNFTVVGHPQANGQTEVTNRIILQHLKSRISSKKIGLRNCQEFCGHTKRPRGQL</sequence>
<proteinExistence type="predicted"/>
<dbReference type="SUPFAM" id="SSF53098">
    <property type="entry name" value="Ribonuclease H-like"/>
    <property type="match status" value="2"/>
</dbReference>
<dbReference type="Pfam" id="PF13456">
    <property type="entry name" value="RVT_3"/>
    <property type="match status" value="1"/>
</dbReference>
<dbReference type="InterPro" id="IPR036397">
    <property type="entry name" value="RNaseH_sf"/>
</dbReference>
<dbReference type="GO" id="GO:0003676">
    <property type="term" value="F:nucleic acid binding"/>
    <property type="evidence" value="ECO:0007669"/>
    <property type="project" value="InterPro"/>
</dbReference>
<dbReference type="GO" id="GO:0004523">
    <property type="term" value="F:RNA-DNA hybrid ribonuclease activity"/>
    <property type="evidence" value="ECO:0007669"/>
    <property type="project" value="InterPro"/>
</dbReference>
<dbReference type="PANTHER" id="PTHR48475:SF2">
    <property type="entry name" value="RIBONUCLEASE H"/>
    <property type="match status" value="1"/>
</dbReference>
<dbReference type="PANTHER" id="PTHR48475">
    <property type="entry name" value="RIBONUCLEASE H"/>
    <property type="match status" value="1"/>
</dbReference>
<dbReference type="PROSITE" id="PS50994">
    <property type="entry name" value="INTEGRASE"/>
    <property type="match status" value="1"/>
</dbReference>
<dbReference type="KEGG" id="sind:105155457"/>
<feature type="domain" description="RNase H type-1" evidence="1">
    <location>
        <begin position="39"/>
        <end position="168"/>
    </location>
</feature>
<protein>
    <submittedName>
        <fullName evidence="4">Uncharacterized protein LOC105155457</fullName>
    </submittedName>
</protein>
<dbReference type="Pfam" id="PF00665">
    <property type="entry name" value="rve"/>
    <property type="match status" value="1"/>
</dbReference>
<dbReference type="InterPro" id="IPR012337">
    <property type="entry name" value="RNaseH-like_sf"/>
</dbReference>
<feature type="domain" description="Integrase catalytic" evidence="2">
    <location>
        <begin position="324"/>
        <end position="469"/>
    </location>
</feature>
<dbReference type="Proteomes" id="UP000504604">
    <property type="component" value="Linkage group LG2"/>
</dbReference>
<evidence type="ECO:0000259" key="2">
    <source>
        <dbReference type="PROSITE" id="PS50994"/>
    </source>
</evidence>